<comment type="caution">
    <text evidence="1">The sequence shown here is derived from an EMBL/GenBank/DDBJ whole genome shotgun (WGS) entry which is preliminary data.</text>
</comment>
<evidence type="ECO:0008006" key="3">
    <source>
        <dbReference type="Google" id="ProtNLM"/>
    </source>
</evidence>
<reference evidence="1 2" key="1">
    <citation type="submission" date="2024-05" db="EMBL/GenBank/DDBJ databases">
        <title>A draft genome resource for the thread blight pathogen Marasmius tenuissimus strain MS-2.</title>
        <authorList>
            <person name="Yulfo-Soto G.E."/>
            <person name="Baruah I.K."/>
            <person name="Amoako-Attah I."/>
            <person name="Bukari Y."/>
            <person name="Meinhardt L.W."/>
            <person name="Bailey B.A."/>
            <person name="Cohen S.P."/>
        </authorList>
    </citation>
    <scope>NUCLEOTIDE SEQUENCE [LARGE SCALE GENOMIC DNA]</scope>
    <source>
        <strain evidence="1 2">MS-2</strain>
    </source>
</reference>
<keyword evidence="2" id="KW-1185">Reference proteome</keyword>
<protein>
    <recommendedName>
        <fullName evidence="3">Arrestin-like N-terminal domain-containing protein</fullName>
    </recommendedName>
</protein>
<evidence type="ECO:0000313" key="2">
    <source>
        <dbReference type="Proteomes" id="UP001437256"/>
    </source>
</evidence>
<sequence>MQIFVNDTASLAGSVTSLPAYTRREDPPPRPLTKHITQLLVNPNDKNSRPWITLTLFSGARETKALPVYIEGEKITGSVDMDVEEGGSNIQTVKVIVRGELLTGSEADDGMIFLDSSQTLWSKDTNKRLSGHQQWSFSVSLPKTVSIGNGEGTQFPLPPTVVERFTRASVRYDLIIHVVRRMFRYDSSLSSTFVYIPATRPSPPSNLRQLSYQELNPLFGPESDPEGWTTLPPVKIHGTLFNTRQTEVICHLSLAKPLCYARGSVIPLSLLLSSRDTQALDLFSNREAIDVRLRRHINSRHDVIRTEVTHLMKMLPKVNNKPSEDAAVGVWWLSAEGCREIEGDDGWITRRMNGEINLPKSLKPTCEIAHFSINIILAVHRHIIPF</sequence>
<name>A0ABR2ZY79_9AGAR</name>
<accession>A0ABR2ZY79</accession>
<dbReference type="InterPro" id="IPR014752">
    <property type="entry name" value="Arrestin-like_C"/>
</dbReference>
<organism evidence="1 2">
    <name type="scientific">Marasmius tenuissimus</name>
    <dbReference type="NCBI Taxonomy" id="585030"/>
    <lineage>
        <taxon>Eukaryota</taxon>
        <taxon>Fungi</taxon>
        <taxon>Dikarya</taxon>
        <taxon>Basidiomycota</taxon>
        <taxon>Agaricomycotina</taxon>
        <taxon>Agaricomycetes</taxon>
        <taxon>Agaricomycetidae</taxon>
        <taxon>Agaricales</taxon>
        <taxon>Marasmiineae</taxon>
        <taxon>Marasmiaceae</taxon>
        <taxon>Marasmius</taxon>
    </lineage>
</organism>
<gene>
    <name evidence="1" type="ORF">AAF712_007758</name>
</gene>
<dbReference type="Gene3D" id="2.60.40.640">
    <property type="match status" value="1"/>
</dbReference>
<dbReference type="Proteomes" id="UP001437256">
    <property type="component" value="Unassembled WGS sequence"/>
</dbReference>
<proteinExistence type="predicted"/>
<evidence type="ECO:0000313" key="1">
    <source>
        <dbReference type="EMBL" id="KAL0065247.1"/>
    </source>
</evidence>
<dbReference type="EMBL" id="JBBXMP010000050">
    <property type="protein sequence ID" value="KAL0065247.1"/>
    <property type="molecule type" value="Genomic_DNA"/>
</dbReference>